<evidence type="ECO:0000313" key="1">
    <source>
        <dbReference type="EMBL" id="KAI0068902.1"/>
    </source>
</evidence>
<accession>A0ACB8TKC3</accession>
<protein>
    <submittedName>
        <fullName evidence="1">Uncharacterized protein</fullName>
    </submittedName>
</protein>
<reference evidence="1" key="2">
    <citation type="journal article" date="2022" name="New Phytol.">
        <title>Evolutionary transition to the ectomycorrhizal habit in the genomes of a hyperdiverse lineage of mushroom-forming fungi.</title>
        <authorList>
            <person name="Looney B."/>
            <person name="Miyauchi S."/>
            <person name="Morin E."/>
            <person name="Drula E."/>
            <person name="Courty P.E."/>
            <person name="Kohler A."/>
            <person name="Kuo A."/>
            <person name="LaButti K."/>
            <person name="Pangilinan J."/>
            <person name="Lipzen A."/>
            <person name="Riley R."/>
            <person name="Andreopoulos W."/>
            <person name="He G."/>
            <person name="Johnson J."/>
            <person name="Nolan M."/>
            <person name="Tritt A."/>
            <person name="Barry K.W."/>
            <person name="Grigoriev I.V."/>
            <person name="Nagy L.G."/>
            <person name="Hibbett D."/>
            <person name="Henrissat B."/>
            <person name="Matheny P.B."/>
            <person name="Labbe J."/>
            <person name="Martin F.M."/>
        </authorList>
    </citation>
    <scope>NUCLEOTIDE SEQUENCE</scope>
    <source>
        <strain evidence="1">HHB10654</strain>
    </source>
</reference>
<dbReference type="EMBL" id="MU277187">
    <property type="protein sequence ID" value="KAI0068902.1"/>
    <property type="molecule type" value="Genomic_DNA"/>
</dbReference>
<keyword evidence="2" id="KW-1185">Reference proteome</keyword>
<name>A0ACB8TKC3_9AGAM</name>
<gene>
    <name evidence="1" type="ORF">BV25DRAFT_1986459</name>
</gene>
<dbReference type="Proteomes" id="UP000814140">
    <property type="component" value="Unassembled WGS sequence"/>
</dbReference>
<evidence type="ECO:0000313" key="2">
    <source>
        <dbReference type="Proteomes" id="UP000814140"/>
    </source>
</evidence>
<proteinExistence type="predicted"/>
<reference evidence="1" key="1">
    <citation type="submission" date="2021-03" db="EMBL/GenBank/DDBJ databases">
        <authorList>
            <consortium name="DOE Joint Genome Institute"/>
            <person name="Ahrendt S."/>
            <person name="Looney B.P."/>
            <person name="Miyauchi S."/>
            <person name="Morin E."/>
            <person name="Drula E."/>
            <person name="Courty P.E."/>
            <person name="Chicoki N."/>
            <person name="Fauchery L."/>
            <person name="Kohler A."/>
            <person name="Kuo A."/>
            <person name="Labutti K."/>
            <person name="Pangilinan J."/>
            <person name="Lipzen A."/>
            <person name="Riley R."/>
            <person name="Andreopoulos W."/>
            <person name="He G."/>
            <person name="Johnson J."/>
            <person name="Barry K.W."/>
            <person name="Grigoriev I.V."/>
            <person name="Nagy L."/>
            <person name="Hibbett D."/>
            <person name="Henrissat B."/>
            <person name="Matheny P.B."/>
            <person name="Labbe J."/>
            <person name="Martin F."/>
        </authorList>
    </citation>
    <scope>NUCLEOTIDE SEQUENCE</scope>
    <source>
        <strain evidence="1">HHB10654</strain>
    </source>
</reference>
<sequence>MASLSSVPPVSASRTTDWGRSGERGSAFRGMSRGRGGTGGGRGDRGRGGRGGGRSGGRGGGRSDGEPSPLPDAGTKATNVLASAKSEASSIAPSDSVSSSRSSFSTRPPPLNSIDHATRSKPATRRASGAGPRKVPSLNVEPASPTVHTFVRTSQPPSPNATRPVPRRRRSHQSTKVGHTSSSLGDSLSVDTMPPPMKSRKSQSGPSSPLAPSKDAPPHLSAGPTVTTFSSKENIDSLVERVRAMAMDHNRPSTPGSHIDWAGDDDDTLPDLDDWGVPSSATATSGTSTDTGLSEGSKLELMSPILDDSLKQLPHDFEKPKPFSVGENTSSLAEASIHPSGDMTPGSRHDKSVDDCVHEVPKQAVSFKKPETADNQSTPQQKGRINGRPKPVSVEHPSKLSPKPLHPSLPAKPVSAPTPSPPHRSGVSHTSLSPRPAAPSSAASERGLAESIHAPSRATPRGDEDDVDTGKAGLLASIHAPKASSSESELSSLVPPHTAPPFNPTHGRSRTLGRPPHSAGGSSKTHRSFPSGASTPNAANTHHSRTQSTPPATVGRHARHSSRPVITGDAISRLARTLGSPPPKRDAPAAAASSE</sequence>
<organism evidence="1 2">
    <name type="scientific">Artomyces pyxidatus</name>
    <dbReference type="NCBI Taxonomy" id="48021"/>
    <lineage>
        <taxon>Eukaryota</taxon>
        <taxon>Fungi</taxon>
        <taxon>Dikarya</taxon>
        <taxon>Basidiomycota</taxon>
        <taxon>Agaricomycotina</taxon>
        <taxon>Agaricomycetes</taxon>
        <taxon>Russulales</taxon>
        <taxon>Auriscalpiaceae</taxon>
        <taxon>Artomyces</taxon>
    </lineage>
</organism>
<comment type="caution">
    <text evidence="1">The sequence shown here is derived from an EMBL/GenBank/DDBJ whole genome shotgun (WGS) entry which is preliminary data.</text>
</comment>